<protein>
    <submittedName>
        <fullName evidence="1">Uncharacterized protein</fullName>
    </submittedName>
</protein>
<reference evidence="1" key="1">
    <citation type="submission" date="2020-10" db="EMBL/GenBank/DDBJ databases">
        <authorList>
            <person name="Han B."/>
            <person name="Lu T."/>
            <person name="Zhao Q."/>
            <person name="Huang X."/>
            <person name="Zhao Y."/>
        </authorList>
    </citation>
    <scope>NUCLEOTIDE SEQUENCE</scope>
</reference>
<keyword evidence="2" id="KW-1185">Reference proteome</keyword>
<name>A0A811NY45_9POAL</name>
<dbReference type="Proteomes" id="UP000604825">
    <property type="component" value="Unassembled WGS sequence"/>
</dbReference>
<accession>A0A811NY45</accession>
<sequence>MAGRLLAQPVPALAWTGHQRPRRLEADEGHLQPPCPPTIDLNTGVNNFMDDALDVFDEMGISATCDQEMGWHVLMVVFLILSEALFCNSPTIRLFSDLNLGDLIEVQKPAKAIAYMRD</sequence>
<organism evidence="1 2">
    <name type="scientific">Miscanthus lutarioriparius</name>
    <dbReference type="NCBI Taxonomy" id="422564"/>
    <lineage>
        <taxon>Eukaryota</taxon>
        <taxon>Viridiplantae</taxon>
        <taxon>Streptophyta</taxon>
        <taxon>Embryophyta</taxon>
        <taxon>Tracheophyta</taxon>
        <taxon>Spermatophyta</taxon>
        <taxon>Magnoliopsida</taxon>
        <taxon>Liliopsida</taxon>
        <taxon>Poales</taxon>
        <taxon>Poaceae</taxon>
        <taxon>PACMAD clade</taxon>
        <taxon>Panicoideae</taxon>
        <taxon>Andropogonodae</taxon>
        <taxon>Andropogoneae</taxon>
        <taxon>Saccharinae</taxon>
        <taxon>Miscanthus</taxon>
    </lineage>
</organism>
<dbReference type="EMBL" id="CAJGYO010000005">
    <property type="protein sequence ID" value="CAD6229041.1"/>
    <property type="molecule type" value="Genomic_DNA"/>
</dbReference>
<gene>
    <name evidence="1" type="ORF">NCGR_LOCUS19680</name>
</gene>
<evidence type="ECO:0000313" key="1">
    <source>
        <dbReference type="EMBL" id="CAD6229041.1"/>
    </source>
</evidence>
<evidence type="ECO:0000313" key="2">
    <source>
        <dbReference type="Proteomes" id="UP000604825"/>
    </source>
</evidence>
<comment type="caution">
    <text evidence="1">The sequence shown here is derived from an EMBL/GenBank/DDBJ whole genome shotgun (WGS) entry which is preliminary data.</text>
</comment>
<dbReference type="AlphaFoldDB" id="A0A811NY45"/>
<proteinExistence type="predicted"/>